<dbReference type="EMBL" id="BAAAZE010000008">
    <property type="protein sequence ID" value="GAA4023220.1"/>
    <property type="molecule type" value="Genomic_DNA"/>
</dbReference>
<keyword evidence="1" id="KW-0732">Signal</keyword>
<organism evidence="2 3">
    <name type="scientific">Actimicrobium antarcticum</name>
    <dbReference type="NCBI Taxonomy" id="1051899"/>
    <lineage>
        <taxon>Bacteria</taxon>
        <taxon>Pseudomonadati</taxon>
        <taxon>Pseudomonadota</taxon>
        <taxon>Betaproteobacteria</taxon>
        <taxon>Burkholderiales</taxon>
        <taxon>Oxalobacteraceae</taxon>
        <taxon>Actimicrobium</taxon>
    </lineage>
</organism>
<gene>
    <name evidence="2" type="ORF">GCM10022212_20730</name>
</gene>
<accession>A0ABP7TAC2</accession>
<evidence type="ECO:0000313" key="3">
    <source>
        <dbReference type="Proteomes" id="UP001501353"/>
    </source>
</evidence>
<sequence length="187" mass="19637">MRNNRRNHLTPTLSLPLCMMLCLMPRPSGAAETTAESLTRIEAETLVLKAQERQLAVKTKILQLQADITARQNNADQSARPGAPGDPTVQSIEGVGNVVHATLQFENGSSIDVKVGDTLPNGMRVLSVNTNEVIVSADKRNSVRLLPGTAAVVAAASGGVPTNMALPAMGPASYPGVPRLPIKGAIK</sequence>
<evidence type="ECO:0008006" key="4">
    <source>
        <dbReference type="Google" id="ProtNLM"/>
    </source>
</evidence>
<dbReference type="InterPro" id="IPR022753">
    <property type="entry name" value="T4SS_pilus_biogen_PilP"/>
</dbReference>
<feature type="chain" id="PRO_5045392611" description="Type IV pilus biogenesis protein PilP" evidence="1">
    <location>
        <begin position="31"/>
        <end position="187"/>
    </location>
</feature>
<reference evidence="3" key="1">
    <citation type="journal article" date="2019" name="Int. J. Syst. Evol. Microbiol.">
        <title>The Global Catalogue of Microorganisms (GCM) 10K type strain sequencing project: providing services to taxonomists for standard genome sequencing and annotation.</title>
        <authorList>
            <consortium name="The Broad Institute Genomics Platform"/>
            <consortium name="The Broad Institute Genome Sequencing Center for Infectious Disease"/>
            <person name="Wu L."/>
            <person name="Ma J."/>
        </authorList>
    </citation>
    <scope>NUCLEOTIDE SEQUENCE [LARGE SCALE GENOMIC DNA]</scope>
    <source>
        <strain evidence="3">JCM 16673</strain>
    </source>
</reference>
<evidence type="ECO:0000313" key="2">
    <source>
        <dbReference type="EMBL" id="GAA4023220.1"/>
    </source>
</evidence>
<feature type="signal peptide" evidence="1">
    <location>
        <begin position="1"/>
        <end position="30"/>
    </location>
</feature>
<comment type="caution">
    <text evidence="2">The sequence shown here is derived from an EMBL/GenBank/DDBJ whole genome shotgun (WGS) entry which is preliminary data.</text>
</comment>
<proteinExistence type="predicted"/>
<dbReference type="Proteomes" id="UP001501353">
    <property type="component" value="Unassembled WGS sequence"/>
</dbReference>
<name>A0ABP7TAC2_9BURK</name>
<keyword evidence="3" id="KW-1185">Reference proteome</keyword>
<dbReference type="NCBIfam" id="TIGR03021">
    <property type="entry name" value="pilP_fam"/>
    <property type="match status" value="1"/>
</dbReference>
<evidence type="ECO:0000256" key="1">
    <source>
        <dbReference type="SAM" id="SignalP"/>
    </source>
</evidence>
<protein>
    <recommendedName>
        <fullName evidence="4">Type IV pilus biogenesis protein PilP</fullName>
    </recommendedName>
</protein>